<dbReference type="InterPro" id="IPR002401">
    <property type="entry name" value="Cyt_P450_E_grp-I"/>
</dbReference>
<comment type="cofactor">
    <cofactor evidence="1 9">
        <name>heme</name>
        <dbReference type="ChEBI" id="CHEBI:30413"/>
    </cofactor>
</comment>
<dbReference type="InterPro" id="IPR050364">
    <property type="entry name" value="Cytochrome_P450_fung"/>
</dbReference>
<dbReference type="PANTHER" id="PTHR46300">
    <property type="entry name" value="P450, PUTATIVE (EUROFUNG)-RELATED-RELATED"/>
    <property type="match status" value="1"/>
</dbReference>
<dbReference type="EMBL" id="ML170160">
    <property type="protein sequence ID" value="TDL27032.1"/>
    <property type="molecule type" value="Genomic_DNA"/>
</dbReference>
<evidence type="ECO:0000256" key="1">
    <source>
        <dbReference type="ARBA" id="ARBA00001971"/>
    </source>
</evidence>
<dbReference type="SUPFAM" id="SSF48264">
    <property type="entry name" value="Cytochrome P450"/>
    <property type="match status" value="1"/>
</dbReference>
<dbReference type="InterPro" id="IPR036396">
    <property type="entry name" value="Cyt_P450_sf"/>
</dbReference>
<dbReference type="GO" id="GO:0005506">
    <property type="term" value="F:iron ion binding"/>
    <property type="evidence" value="ECO:0007669"/>
    <property type="project" value="InterPro"/>
</dbReference>
<evidence type="ECO:0000256" key="11">
    <source>
        <dbReference type="SAM" id="SignalP"/>
    </source>
</evidence>
<evidence type="ECO:0000256" key="7">
    <source>
        <dbReference type="ARBA" id="ARBA00023004"/>
    </source>
</evidence>
<gene>
    <name evidence="12" type="ORF">BD410DRAFT_763324</name>
</gene>
<feature type="chain" id="PRO_5021469381" evidence="11">
    <location>
        <begin position="25"/>
        <end position="520"/>
    </location>
</feature>
<dbReference type="CDD" id="cd11065">
    <property type="entry name" value="CYP64-like"/>
    <property type="match status" value="1"/>
</dbReference>
<keyword evidence="8 10" id="KW-0503">Monooxygenase</keyword>
<proteinExistence type="inferred from homology"/>
<keyword evidence="6 10" id="KW-0560">Oxidoreductase</keyword>
<dbReference type="InterPro" id="IPR001128">
    <property type="entry name" value="Cyt_P450"/>
</dbReference>
<keyword evidence="11" id="KW-0732">Signal</keyword>
<evidence type="ECO:0000256" key="2">
    <source>
        <dbReference type="ARBA" id="ARBA00005179"/>
    </source>
</evidence>
<dbReference type="InterPro" id="IPR017972">
    <property type="entry name" value="Cyt_P450_CS"/>
</dbReference>
<keyword evidence="7 9" id="KW-0408">Iron</keyword>
<evidence type="ECO:0000256" key="8">
    <source>
        <dbReference type="ARBA" id="ARBA00023033"/>
    </source>
</evidence>
<sequence length="520" mass="59290">MVPVLIASVTFVVWTAWLVSRYQADKGRPPLPPGPPGDPVIGHLRILHPHYHWKTYVQWGKTYGERNVMYTNMFGWPQIILNSIVDAKELLEKRGANYSDRPRMMLLREVMGLRGLTFLPYRDRFRQNRRLIQQFFNPRASAQFRPAQKLQVMILLNHLLQAPEDFLRHIQRWASRTMLNVAYGHQVVDDDDPYAAVVERTNMLVSNSGNPGATLVDFIPILRFFPAWFPGARYMRHASEIKILNRRMVDETFELAKRNKAKGFGKQSLSSKYLDILEQHGECHGALEDDMKEMVASIYPAGVATQRASVTSFVLAMVHFPEVAARARKELDLVVGRDRLPDWSHRKSLPFLEWVLKENFRWNPVTALGIPHRAMEEDVYQGRRIPQGATVIANIWAMTHDESAFPDPFIFKPERYAEGDGKNAAFDPTDAVFGFGRRQCPGRFFADAGLWLAMACILANFDISPCLDDDGNAVLPSIEFSPVFTSNPLPFQCRITSRDEISAALVRRGIQDMVEGGFES</sequence>
<dbReference type="VEuPathDB" id="FungiDB:BD410DRAFT_763324"/>
<comment type="similarity">
    <text evidence="3 10">Belongs to the cytochrome P450 family.</text>
</comment>
<dbReference type="Proteomes" id="UP000294933">
    <property type="component" value="Unassembled WGS sequence"/>
</dbReference>
<feature type="binding site" description="axial binding residue" evidence="9">
    <location>
        <position position="440"/>
    </location>
    <ligand>
        <name>heme</name>
        <dbReference type="ChEBI" id="CHEBI:30413"/>
    </ligand>
    <ligandPart>
        <name>Fe</name>
        <dbReference type="ChEBI" id="CHEBI:18248"/>
    </ligandPart>
</feature>
<accession>A0A4Y7QIU7</accession>
<dbReference type="GO" id="GO:0020037">
    <property type="term" value="F:heme binding"/>
    <property type="evidence" value="ECO:0007669"/>
    <property type="project" value="InterPro"/>
</dbReference>
<dbReference type="OrthoDB" id="2789670at2759"/>
<feature type="signal peptide" evidence="11">
    <location>
        <begin position="1"/>
        <end position="24"/>
    </location>
</feature>
<evidence type="ECO:0000256" key="6">
    <source>
        <dbReference type="ARBA" id="ARBA00023002"/>
    </source>
</evidence>
<name>A0A4Y7QIU7_9AGAM</name>
<dbReference type="STRING" id="50990.A0A4Y7QIU7"/>
<evidence type="ECO:0000256" key="5">
    <source>
        <dbReference type="ARBA" id="ARBA00022723"/>
    </source>
</evidence>
<evidence type="ECO:0000313" key="13">
    <source>
        <dbReference type="Proteomes" id="UP000294933"/>
    </source>
</evidence>
<keyword evidence="13" id="KW-1185">Reference proteome</keyword>
<evidence type="ECO:0000313" key="12">
    <source>
        <dbReference type="EMBL" id="TDL27032.1"/>
    </source>
</evidence>
<dbReference type="PRINTS" id="PR00463">
    <property type="entry name" value="EP450I"/>
</dbReference>
<protein>
    <submittedName>
        <fullName evidence="12">Cytochrome P450</fullName>
    </submittedName>
</protein>
<evidence type="ECO:0000256" key="4">
    <source>
        <dbReference type="ARBA" id="ARBA00022617"/>
    </source>
</evidence>
<evidence type="ECO:0000256" key="3">
    <source>
        <dbReference type="ARBA" id="ARBA00010617"/>
    </source>
</evidence>
<evidence type="ECO:0000256" key="9">
    <source>
        <dbReference type="PIRSR" id="PIRSR602401-1"/>
    </source>
</evidence>
<dbReference type="PANTHER" id="PTHR46300:SF7">
    <property type="entry name" value="P450, PUTATIVE (EUROFUNG)-RELATED"/>
    <property type="match status" value="1"/>
</dbReference>
<organism evidence="12 13">
    <name type="scientific">Rickenella mellea</name>
    <dbReference type="NCBI Taxonomy" id="50990"/>
    <lineage>
        <taxon>Eukaryota</taxon>
        <taxon>Fungi</taxon>
        <taxon>Dikarya</taxon>
        <taxon>Basidiomycota</taxon>
        <taxon>Agaricomycotina</taxon>
        <taxon>Agaricomycetes</taxon>
        <taxon>Hymenochaetales</taxon>
        <taxon>Rickenellaceae</taxon>
        <taxon>Rickenella</taxon>
    </lineage>
</organism>
<keyword evidence="5 9" id="KW-0479">Metal-binding</keyword>
<dbReference type="Pfam" id="PF00067">
    <property type="entry name" value="p450"/>
    <property type="match status" value="1"/>
</dbReference>
<dbReference type="PROSITE" id="PS00086">
    <property type="entry name" value="CYTOCHROME_P450"/>
    <property type="match status" value="1"/>
</dbReference>
<evidence type="ECO:0000256" key="10">
    <source>
        <dbReference type="RuleBase" id="RU000461"/>
    </source>
</evidence>
<dbReference type="GO" id="GO:0016705">
    <property type="term" value="F:oxidoreductase activity, acting on paired donors, with incorporation or reduction of molecular oxygen"/>
    <property type="evidence" value="ECO:0007669"/>
    <property type="project" value="InterPro"/>
</dbReference>
<dbReference type="Gene3D" id="1.10.630.10">
    <property type="entry name" value="Cytochrome P450"/>
    <property type="match status" value="1"/>
</dbReference>
<keyword evidence="4 9" id="KW-0349">Heme</keyword>
<comment type="pathway">
    <text evidence="2">Secondary metabolite biosynthesis.</text>
</comment>
<dbReference type="GO" id="GO:0004497">
    <property type="term" value="F:monooxygenase activity"/>
    <property type="evidence" value="ECO:0007669"/>
    <property type="project" value="UniProtKB-KW"/>
</dbReference>
<reference evidence="12 13" key="1">
    <citation type="submission" date="2018-06" db="EMBL/GenBank/DDBJ databases">
        <title>A transcriptomic atlas of mushroom development highlights an independent origin of complex multicellularity.</title>
        <authorList>
            <consortium name="DOE Joint Genome Institute"/>
            <person name="Krizsan K."/>
            <person name="Almasi E."/>
            <person name="Merenyi Z."/>
            <person name="Sahu N."/>
            <person name="Viragh M."/>
            <person name="Koszo T."/>
            <person name="Mondo S."/>
            <person name="Kiss B."/>
            <person name="Balint B."/>
            <person name="Kues U."/>
            <person name="Barry K."/>
            <person name="Hegedus J.C."/>
            <person name="Henrissat B."/>
            <person name="Johnson J."/>
            <person name="Lipzen A."/>
            <person name="Ohm R."/>
            <person name="Nagy I."/>
            <person name="Pangilinan J."/>
            <person name="Yan J."/>
            <person name="Xiong Y."/>
            <person name="Grigoriev I.V."/>
            <person name="Hibbett D.S."/>
            <person name="Nagy L.G."/>
        </authorList>
    </citation>
    <scope>NUCLEOTIDE SEQUENCE [LARGE SCALE GENOMIC DNA]</scope>
    <source>
        <strain evidence="12 13">SZMC22713</strain>
    </source>
</reference>
<dbReference type="AlphaFoldDB" id="A0A4Y7QIU7"/>